<sequence length="117" mass="13186">MHPALRRQRARAGARQQAGVNSGRCPPSIQIGRAVRRCLPMICILSSRCRPIHVFAYSKGKQASEKSESRRSPPPMDTRNPVGIPIALPAPRKLYLIKEDRVVEGNREEWGTKSKRF</sequence>
<evidence type="ECO:0000313" key="3">
    <source>
        <dbReference type="Proteomes" id="UP000299102"/>
    </source>
</evidence>
<gene>
    <name evidence="2" type="ORF">EVAR_93209_1</name>
</gene>
<feature type="compositionally biased region" description="Basic and acidic residues" evidence="1">
    <location>
        <begin position="62"/>
        <end position="71"/>
    </location>
</feature>
<evidence type="ECO:0000256" key="1">
    <source>
        <dbReference type="SAM" id="MobiDB-lite"/>
    </source>
</evidence>
<proteinExistence type="predicted"/>
<evidence type="ECO:0000313" key="2">
    <source>
        <dbReference type="EMBL" id="GBP18781.1"/>
    </source>
</evidence>
<dbReference type="AlphaFoldDB" id="A0A4C1TXJ6"/>
<protein>
    <submittedName>
        <fullName evidence="2">Uncharacterized protein</fullName>
    </submittedName>
</protein>
<name>A0A4C1TXJ6_EUMVA</name>
<accession>A0A4C1TXJ6</accession>
<feature type="region of interest" description="Disordered" evidence="1">
    <location>
        <begin position="1"/>
        <end position="25"/>
    </location>
</feature>
<feature type="region of interest" description="Disordered" evidence="1">
    <location>
        <begin position="59"/>
        <end position="85"/>
    </location>
</feature>
<dbReference type="Proteomes" id="UP000299102">
    <property type="component" value="Unassembled WGS sequence"/>
</dbReference>
<organism evidence="2 3">
    <name type="scientific">Eumeta variegata</name>
    <name type="common">Bagworm moth</name>
    <name type="synonym">Eumeta japonica</name>
    <dbReference type="NCBI Taxonomy" id="151549"/>
    <lineage>
        <taxon>Eukaryota</taxon>
        <taxon>Metazoa</taxon>
        <taxon>Ecdysozoa</taxon>
        <taxon>Arthropoda</taxon>
        <taxon>Hexapoda</taxon>
        <taxon>Insecta</taxon>
        <taxon>Pterygota</taxon>
        <taxon>Neoptera</taxon>
        <taxon>Endopterygota</taxon>
        <taxon>Lepidoptera</taxon>
        <taxon>Glossata</taxon>
        <taxon>Ditrysia</taxon>
        <taxon>Tineoidea</taxon>
        <taxon>Psychidae</taxon>
        <taxon>Oiketicinae</taxon>
        <taxon>Eumeta</taxon>
    </lineage>
</organism>
<keyword evidence="3" id="KW-1185">Reference proteome</keyword>
<dbReference type="EMBL" id="BGZK01000101">
    <property type="protein sequence ID" value="GBP18781.1"/>
    <property type="molecule type" value="Genomic_DNA"/>
</dbReference>
<reference evidence="2 3" key="1">
    <citation type="journal article" date="2019" name="Commun. Biol.">
        <title>The bagworm genome reveals a unique fibroin gene that provides high tensile strength.</title>
        <authorList>
            <person name="Kono N."/>
            <person name="Nakamura H."/>
            <person name="Ohtoshi R."/>
            <person name="Tomita M."/>
            <person name="Numata K."/>
            <person name="Arakawa K."/>
        </authorList>
    </citation>
    <scope>NUCLEOTIDE SEQUENCE [LARGE SCALE GENOMIC DNA]</scope>
</reference>
<comment type="caution">
    <text evidence="2">The sequence shown here is derived from an EMBL/GenBank/DDBJ whole genome shotgun (WGS) entry which is preliminary data.</text>
</comment>
<feature type="compositionally biased region" description="Basic residues" evidence="1">
    <location>
        <begin position="1"/>
        <end position="12"/>
    </location>
</feature>